<keyword evidence="1 5" id="KW-0560">Oxidoreductase</keyword>
<feature type="domain" description="Gfo/Idh/MocA-like oxidoreductase N-terminal" evidence="3">
    <location>
        <begin position="29"/>
        <end position="150"/>
    </location>
</feature>
<dbReference type="SUPFAM" id="SSF51735">
    <property type="entry name" value="NAD(P)-binding Rossmann-fold domains"/>
    <property type="match status" value="1"/>
</dbReference>
<dbReference type="Proteomes" id="UP000317421">
    <property type="component" value="Unassembled WGS sequence"/>
</dbReference>
<dbReference type="InterPro" id="IPR036291">
    <property type="entry name" value="NAD(P)-bd_dom_sf"/>
</dbReference>
<keyword evidence="2" id="KW-0732">Signal</keyword>
<dbReference type="InterPro" id="IPR000683">
    <property type="entry name" value="Gfo/Idh/MocA-like_OxRdtase_N"/>
</dbReference>
<proteinExistence type="predicted"/>
<accession>A0A5C6A6Q9</accession>
<dbReference type="EC" id="1.-.-.-" evidence="5"/>
<evidence type="ECO:0000313" key="6">
    <source>
        <dbReference type="Proteomes" id="UP000317421"/>
    </source>
</evidence>
<dbReference type="GO" id="GO:0000166">
    <property type="term" value="F:nucleotide binding"/>
    <property type="evidence" value="ECO:0007669"/>
    <property type="project" value="InterPro"/>
</dbReference>
<gene>
    <name evidence="5" type="primary">ycjS_3</name>
    <name evidence="5" type="ORF">Pla108_33420</name>
</gene>
<evidence type="ECO:0000313" key="5">
    <source>
        <dbReference type="EMBL" id="TWT95199.1"/>
    </source>
</evidence>
<feature type="chain" id="PRO_5023015156" evidence="2">
    <location>
        <begin position="18"/>
        <end position="367"/>
    </location>
</feature>
<dbReference type="InterPro" id="IPR055170">
    <property type="entry name" value="GFO_IDH_MocA-like_dom"/>
</dbReference>
<dbReference type="AlphaFoldDB" id="A0A5C6A6Q9"/>
<keyword evidence="6" id="KW-1185">Reference proteome</keyword>
<evidence type="ECO:0000259" key="3">
    <source>
        <dbReference type="Pfam" id="PF01408"/>
    </source>
</evidence>
<sequence precursor="true">MRVHALLVLLVLLTLQAADPLSAGAAEPMRVAVVGLSHDHVFGLLGRPRDWGDLEIVAVYEPDRALADERMRGAGLDANLYYDDLPTLLRETKPEAAVLFGGIRAHHEQTLACVAAGAAVMVEKPLATNLADARAMAAAAEDAGVALLTNYETTWYRNLRGMKRQIDAGDQGPTRRMVFRMGHPGPVEIGCRQPFLDWLLDPVENGGGAVTDFGCYGANLATWLMDGQRPLSVSCVTKRLKPDVYERVDDDATITIEYPDAVAVVQASWNWPHSVKDAALYGATGQMTSLGTEKFRSWRQGEARPIELAAPELPASDAEPFAHLAAVVRGEAEPNALSSVENNLLVVEILDAARESAATGRRVRLQP</sequence>
<dbReference type="InterPro" id="IPR050463">
    <property type="entry name" value="Gfo/Idh/MocA_oxidrdct_glycsds"/>
</dbReference>
<dbReference type="GO" id="GO:0016491">
    <property type="term" value="F:oxidoreductase activity"/>
    <property type="evidence" value="ECO:0007669"/>
    <property type="project" value="UniProtKB-KW"/>
</dbReference>
<dbReference type="Pfam" id="PF22725">
    <property type="entry name" value="GFO_IDH_MocA_C3"/>
    <property type="match status" value="1"/>
</dbReference>
<dbReference type="SUPFAM" id="SSF55347">
    <property type="entry name" value="Glyceraldehyde-3-phosphate dehydrogenase-like, C-terminal domain"/>
    <property type="match status" value="1"/>
</dbReference>
<reference evidence="5 6" key="1">
    <citation type="submission" date="2019-02" db="EMBL/GenBank/DDBJ databases">
        <title>Deep-cultivation of Planctomycetes and their phenomic and genomic characterization uncovers novel biology.</title>
        <authorList>
            <person name="Wiegand S."/>
            <person name="Jogler M."/>
            <person name="Boedeker C."/>
            <person name="Pinto D."/>
            <person name="Vollmers J."/>
            <person name="Rivas-Marin E."/>
            <person name="Kohn T."/>
            <person name="Peeters S.H."/>
            <person name="Heuer A."/>
            <person name="Rast P."/>
            <person name="Oberbeckmann S."/>
            <person name="Bunk B."/>
            <person name="Jeske O."/>
            <person name="Meyerdierks A."/>
            <person name="Storesund J.E."/>
            <person name="Kallscheuer N."/>
            <person name="Luecker S."/>
            <person name="Lage O.M."/>
            <person name="Pohl T."/>
            <person name="Merkel B.J."/>
            <person name="Hornburger P."/>
            <person name="Mueller R.-W."/>
            <person name="Bruemmer F."/>
            <person name="Labrenz M."/>
            <person name="Spormann A.M."/>
            <person name="Op Den Camp H."/>
            <person name="Overmann J."/>
            <person name="Amann R."/>
            <person name="Jetten M.S.M."/>
            <person name="Mascher T."/>
            <person name="Medema M.H."/>
            <person name="Devos D.P."/>
            <person name="Kaster A.-K."/>
            <person name="Ovreas L."/>
            <person name="Rohde M."/>
            <person name="Galperin M.Y."/>
            <person name="Jogler C."/>
        </authorList>
    </citation>
    <scope>NUCLEOTIDE SEQUENCE [LARGE SCALE GENOMIC DNA]</scope>
    <source>
        <strain evidence="5 6">Pla108</strain>
    </source>
</reference>
<protein>
    <submittedName>
        <fullName evidence="5">Putative oxidoreductase YcjS</fullName>
        <ecNumber evidence="5">1.-.-.-</ecNumber>
    </submittedName>
</protein>
<dbReference type="Pfam" id="PF01408">
    <property type="entry name" value="GFO_IDH_MocA"/>
    <property type="match status" value="1"/>
</dbReference>
<dbReference type="PANTHER" id="PTHR43818:SF11">
    <property type="entry name" value="BCDNA.GH03377"/>
    <property type="match status" value="1"/>
</dbReference>
<dbReference type="OrthoDB" id="9776544at2"/>
<dbReference type="Gene3D" id="3.40.50.720">
    <property type="entry name" value="NAD(P)-binding Rossmann-like Domain"/>
    <property type="match status" value="1"/>
</dbReference>
<dbReference type="Gene3D" id="3.30.360.10">
    <property type="entry name" value="Dihydrodipicolinate Reductase, domain 2"/>
    <property type="match status" value="1"/>
</dbReference>
<comment type="caution">
    <text evidence="5">The sequence shown here is derived from an EMBL/GenBank/DDBJ whole genome shotgun (WGS) entry which is preliminary data.</text>
</comment>
<evidence type="ECO:0000256" key="1">
    <source>
        <dbReference type="ARBA" id="ARBA00023002"/>
    </source>
</evidence>
<evidence type="ECO:0000256" key="2">
    <source>
        <dbReference type="SAM" id="SignalP"/>
    </source>
</evidence>
<dbReference type="EMBL" id="SJPR01000005">
    <property type="protein sequence ID" value="TWT95199.1"/>
    <property type="molecule type" value="Genomic_DNA"/>
</dbReference>
<feature type="signal peptide" evidence="2">
    <location>
        <begin position="1"/>
        <end position="17"/>
    </location>
</feature>
<feature type="domain" description="GFO/IDH/MocA-like oxidoreductase" evidence="4">
    <location>
        <begin position="161"/>
        <end position="286"/>
    </location>
</feature>
<evidence type="ECO:0000259" key="4">
    <source>
        <dbReference type="Pfam" id="PF22725"/>
    </source>
</evidence>
<organism evidence="5 6">
    <name type="scientific">Botrimarina colliarenosi</name>
    <dbReference type="NCBI Taxonomy" id="2528001"/>
    <lineage>
        <taxon>Bacteria</taxon>
        <taxon>Pseudomonadati</taxon>
        <taxon>Planctomycetota</taxon>
        <taxon>Planctomycetia</taxon>
        <taxon>Pirellulales</taxon>
        <taxon>Lacipirellulaceae</taxon>
        <taxon>Botrimarina</taxon>
    </lineage>
</organism>
<name>A0A5C6A6Q9_9BACT</name>
<dbReference type="PANTHER" id="PTHR43818">
    <property type="entry name" value="BCDNA.GH03377"/>
    <property type="match status" value="1"/>
</dbReference>